<protein>
    <recommendedName>
        <fullName evidence="9">EF-hand domain-containing protein</fullName>
    </recommendedName>
</protein>
<dbReference type="KEGG" id="mng:MNEG_11939"/>
<dbReference type="InterPro" id="IPR007014">
    <property type="entry name" value="FUN14"/>
</dbReference>
<evidence type="ECO:0000256" key="1">
    <source>
        <dbReference type="ARBA" id="ARBA00004370"/>
    </source>
</evidence>
<evidence type="ECO:0000256" key="4">
    <source>
        <dbReference type="ARBA" id="ARBA00022989"/>
    </source>
</evidence>
<evidence type="ECO:0000256" key="3">
    <source>
        <dbReference type="ARBA" id="ARBA00022692"/>
    </source>
</evidence>
<dbReference type="Proteomes" id="UP000054498">
    <property type="component" value="Unassembled WGS sequence"/>
</dbReference>
<proteinExistence type="inferred from homology"/>
<accession>A0A0D2J8D8</accession>
<comment type="similarity">
    <text evidence="2">Belongs to the FUN14 family.</text>
</comment>
<dbReference type="EMBL" id="KK103197">
    <property type="protein sequence ID" value="KIY96022.1"/>
    <property type="molecule type" value="Genomic_DNA"/>
</dbReference>
<name>A0A0D2J8D8_9CHLO</name>
<dbReference type="GO" id="GO:0016020">
    <property type="term" value="C:membrane"/>
    <property type="evidence" value="ECO:0007669"/>
    <property type="project" value="UniProtKB-SubCell"/>
</dbReference>
<dbReference type="RefSeq" id="XP_013895042.1">
    <property type="nucleotide sequence ID" value="XM_014039588.1"/>
</dbReference>
<evidence type="ECO:0000256" key="6">
    <source>
        <dbReference type="SAM" id="Phobius"/>
    </source>
</evidence>
<feature type="transmembrane region" description="Helical" evidence="6">
    <location>
        <begin position="30"/>
        <end position="52"/>
    </location>
</feature>
<sequence length="110" mass="11917">MWRPVLSNMGISGALGAVSAAALKTVGRSLAAFLGLTFVSLQVLTYSGFVTVNWTVVHRRVREALDTTKDGRLDIDDYRAWLKKGLVVLSQGLPSTSGFLVGFMLGLRVF</sequence>
<dbReference type="Pfam" id="PF04930">
    <property type="entry name" value="FUN14"/>
    <property type="match status" value="1"/>
</dbReference>
<evidence type="ECO:0000313" key="8">
    <source>
        <dbReference type="Proteomes" id="UP000054498"/>
    </source>
</evidence>
<keyword evidence="4 6" id="KW-1133">Transmembrane helix</keyword>
<keyword evidence="5 6" id="KW-0472">Membrane</keyword>
<evidence type="ECO:0000256" key="2">
    <source>
        <dbReference type="ARBA" id="ARBA00009160"/>
    </source>
</evidence>
<dbReference type="AlphaFoldDB" id="A0A0D2J8D8"/>
<organism evidence="7 8">
    <name type="scientific">Monoraphidium neglectum</name>
    <dbReference type="NCBI Taxonomy" id="145388"/>
    <lineage>
        <taxon>Eukaryota</taxon>
        <taxon>Viridiplantae</taxon>
        <taxon>Chlorophyta</taxon>
        <taxon>core chlorophytes</taxon>
        <taxon>Chlorophyceae</taxon>
        <taxon>CS clade</taxon>
        <taxon>Sphaeropleales</taxon>
        <taxon>Selenastraceae</taxon>
        <taxon>Monoraphidium</taxon>
    </lineage>
</organism>
<dbReference type="STRING" id="145388.A0A0D2J8D8"/>
<dbReference type="OrthoDB" id="163794at2759"/>
<dbReference type="GeneID" id="25729251"/>
<dbReference type="PANTHER" id="PTHR21346:SF10">
    <property type="entry name" value="TRANSMEMBRANE PROTEIN"/>
    <property type="match status" value="1"/>
</dbReference>
<comment type="subcellular location">
    <subcellularLocation>
        <location evidence="1">Membrane</location>
    </subcellularLocation>
</comment>
<evidence type="ECO:0008006" key="9">
    <source>
        <dbReference type="Google" id="ProtNLM"/>
    </source>
</evidence>
<gene>
    <name evidence="7" type="ORF">MNEG_11939</name>
</gene>
<reference evidence="7 8" key="1">
    <citation type="journal article" date="2013" name="BMC Genomics">
        <title>Reconstruction of the lipid metabolism for the microalga Monoraphidium neglectum from its genome sequence reveals characteristics suitable for biofuel production.</title>
        <authorList>
            <person name="Bogen C."/>
            <person name="Al-Dilaimi A."/>
            <person name="Albersmeier A."/>
            <person name="Wichmann J."/>
            <person name="Grundmann M."/>
            <person name="Rupp O."/>
            <person name="Lauersen K.J."/>
            <person name="Blifernez-Klassen O."/>
            <person name="Kalinowski J."/>
            <person name="Goesmann A."/>
            <person name="Mussgnug J.H."/>
            <person name="Kruse O."/>
        </authorList>
    </citation>
    <scope>NUCLEOTIDE SEQUENCE [LARGE SCALE GENOMIC DNA]</scope>
    <source>
        <strain evidence="7 8">SAG 48.87</strain>
    </source>
</reference>
<feature type="transmembrane region" description="Helical" evidence="6">
    <location>
        <begin position="86"/>
        <end position="107"/>
    </location>
</feature>
<evidence type="ECO:0000313" key="7">
    <source>
        <dbReference type="EMBL" id="KIY96022.1"/>
    </source>
</evidence>
<keyword evidence="3 6" id="KW-0812">Transmembrane</keyword>
<keyword evidence="8" id="KW-1185">Reference proteome</keyword>
<evidence type="ECO:0000256" key="5">
    <source>
        <dbReference type="ARBA" id="ARBA00023136"/>
    </source>
</evidence>
<dbReference type="PANTHER" id="PTHR21346">
    <property type="entry name" value="FUN14 DOMAIN CONTAINING"/>
    <property type="match status" value="1"/>
</dbReference>